<evidence type="ECO:0000313" key="2">
    <source>
        <dbReference type="Proteomes" id="UP000652761"/>
    </source>
</evidence>
<dbReference type="EMBL" id="NMUH01006150">
    <property type="protein sequence ID" value="MQM14583.1"/>
    <property type="molecule type" value="Genomic_DNA"/>
</dbReference>
<comment type="caution">
    <text evidence="1">The sequence shown here is derived from an EMBL/GenBank/DDBJ whole genome shotgun (WGS) entry which is preliminary data.</text>
</comment>
<dbReference type="Proteomes" id="UP000652761">
    <property type="component" value="Unassembled WGS sequence"/>
</dbReference>
<accession>A0A843WT54</accession>
<dbReference type="PANTHER" id="PTHR17985">
    <property type="entry name" value="SER/THR-RICH PROTEIN T10 IN DGCR REGION"/>
    <property type="match status" value="1"/>
</dbReference>
<name>A0A843WT54_COLES</name>
<gene>
    <name evidence="1" type="ORF">Taro_047516</name>
</gene>
<sequence length="282" mass="31907">MGLQLCGLQVCPVIDIVVIVVVIGLRGGVEVELCSVGVVWRRIWIWSLNGHKYLGPLQGWFCLWDLDLVEAYEASGMVRGGKPGGDTWGTRWAGRRHMARVHKDWQTGFPYKCMGDQLQSHRKGGDLPVGFLQGEKSSSEEVANEAQQYNGFNLILADVSSQTMVYLTNRPKDGPVTVERSQRLAESFKDLLHKYKSKDVPAKKMVQQLMRDTVKAGRDFLPRTGCDPDWEMELSPVFVQGCYGTRSTVVLSAKANGEVSFYEEYLEMDVWKEHMVQCQIRR</sequence>
<reference evidence="1" key="1">
    <citation type="submission" date="2017-07" db="EMBL/GenBank/DDBJ databases">
        <title>Taro Niue Genome Assembly and Annotation.</title>
        <authorList>
            <person name="Atibalentja N."/>
            <person name="Keating K."/>
            <person name="Fields C.J."/>
        </authorList>
    </citation>
    <scope>NUCLEOTIDE SEQUENCE</scope>
    <source>
        <strain evidence="1">Niue_2</strain>
        <tissue evidence="1">Leaf</tissue>
    </source>
</reference>
<protein>
    <submittedName>
        <fullName evidence="1">Uncharacterized protein</fullName>
    </submittedName>
</protein>
<dbReference type="OrthoDB" id="191601at2759"/>
<proteinExistence type="predicted"/>
<dbReference type="InterPro" id="IPR008551">
    <property type="entry name" value="TANGO2"/>
</dbReference>
<dbReference type="PANTHER" id="PTHR17985:SF8">
    <property type="entry name" value="TRANSPORT AND GOLGI ORGANIZATION PROTEIN 2 HOMOLOG"/>
    <property type="match status" value="1"/>
</dbReference>
<dbReference type="AlphaFoldDB" id="A0A843WT54"/>
<organism evidence="1 2">
    <name type="scientific">Colocasia esculenta</name>
    <name type="common">Wild taro</name>
    <name type="synonym">Arum esculentum</name>
    <dbReference type="NCBI Taxonomy" id="4460"/>
    <lineage>
        <taxon>Eukaryota</taxon>
        <taxon>Viridiplantae</taxon>
        <taxon>Streptophyta</taxon>
        <taxon>Embryophyta</taxon>
        <taxon>Tracheophyta</taxon>
        <taxon>Spermatophyta</taxon>
        <taxon>Magnoliopsida</taxon>
        <taxon>Liliopsida</taxon>
        <taxon>Araceae</taxon>
        <taxon>Aroideae</taxon>
        <taxon>Colocasieae</taxon>
        <taxon>Colocasia</taxon>
    </lineage>
</organism>
<keyword evidence="2" id="KW-1185">Reference proteome</keyword>
<dbReference type="Pfam" id="PF05742">
    <property type="entry name" value="TANGO2"/>
    <property type="match status" value="1"/>
</dbReference>
<evidence type="ECO:0000313" key="1">
    <source>
        <dbReference type="EMBL" id="MQM14583.1"/>
    </source>
</evidence>